<dbReference type="EMBL" id="CP063458">
    <property type="protein sequence ID" value="QOV92204.1"/>
    <property type="molecule type" value="Genomic_DNA"/>
</dbReference>
<name>A0A7M2X3E9_9BACT</name>
<dbReference type="InterPro" id="IPR006073">
    <property type="entry name" value="GTP-bd"/>
</dbReference>
<evidence type="ECO:0000313" key="3">
    <source>
        <dbReference type="Proteomes" id="UP000593765"/>
    </source>
</evidence>
<evidence type="ECO:0000259" key="1">
    <source>
        <dbReference type="Pfam" id="PF01926"/>
    </source>
</evidence>
<sequence>MDFRPEKLDPPVGRIEATLTEWVSALPPHRRPAVERWLGDAAALRFHLAHGLRGGKRNRPPLVAIVGGTGAGKSTLVNRLIGTNLTATSFRRTFTAGPVVIVARAQDLPDQWLGWEHWTAKAEDLPVRGQDKTLIIVVRGTEAAGDARAASGASTAMPTLIDTPDLDGDTPAHHAVADRVFRWVEAVVFAVTPEKYQMTELPPYYRLAKRYGVPSLFVMNKCEEAVVAEDYQQQLATQGLAGVAGESPQRVFIIPRDESGYEPPAPQGLAAFRAAVTSLDPAAQPIEGLRNRAGDVLNRLRDQVLAPLSEDRKEIDRLISALHGMEAPVVGVNVNPITQQLQRRLQQRSVLYLIGPQRVLERVRQAPALLARLPRTVWDWFRTGELSGDLLKASSGDKANQPPDFNAVLSDQFAVVQSRIDDIVRGSPATAKWIDAKTAGAGSYAATRFDPREAGKIAEQELADLKAWLEARWNANPRDTRMIQRLINHLPGGKKLAQWSESAPYLLTIVLVAKGAVFGHLDLIILGGYSIATWIGEKISNEVTGRAKATNLKIEQRFVEMASEQIRRVTQWLDQQAPSRRSIEALEQQAEDAATILG</sequence>
<dbReference type="Proteomes" id="UP000593765">
    <property type="component" value="Chromosome"/>
</dbReference>
<evidence type="ECO:0000313" key="2">
    <source>
        <dbReference type="EMBL" id="QOV92204.1"/>
    </source>
</evidence>
<reference evidence="2 3" key="1">
    <citation type="submission" date="2020-10" db="EMBL/GenBank/DDBJ databases">
        <title>Wide distribution of Phycisphaera-like planctomycetes from WD2101 soil group in peatlands and genome analysis of the first cultivated representative.</title>
        <authorList>
            <person name="Dedysh S.N."/>
            <person name="Beletsky A.V."/>
            <person name="Ivanova A."/>
            <person name="Kulichevskaya I.S."/>
            <person name="Suzina N.E."/>
            <person name="Philippov D.A."/>
            <person name="Rakitin A.L."/>
            <person name="Mardanov A.V."/>
            <person name="Ravin N.V."/>
        </authorList>
    </citation>
    <scope>NUCLEOTIDE SEQUENCE [LARGE SCALE GENOMIC DNA]</scope>
    <source>
        <strain evidence="2 3">M1803</strain>
    </source>
</reference>
<dbReference type="Pfam" id="PF01926">
    <property type="entry name" value="MMR_HSR1"/>
    <property type="match status" value="1"/>
</dbReference>
<accession>A0A7M2X3E9</accession>
<protein>
    <submittedName>
        <fullName evidence="2">50S ribosome-binding GTPase</fullName>
    </submittedName>
</protein>
<proteinExistence type="predicted"/>
<gene>
    <name evidence="2" type="ORF">IPV69_12950</name>
</gene>
<dbReference type="KEGG" id="hbs:IPV69_12950"/>
<dbReference type="RefSeq" id="WP_206295536.1">
    <property type="nucleotide sequence ID" value="NZ_CP063458.1"/>
</dbReference>
<dbReference type="AlphaFoldDB" id="A0A7M2X3E9"/>
<dbReference type="CDD" id="cd00882">
    <property type="entry name" value="Ras_like_GTPase"/>
    <property type="match status" value="1"/>
</dbReference>
<dbReference type="SUPFAM" id="SSF52540">
    <property type="entry name" value="P-loop containing nucleoside triphosphate hydrolases"/>
    <property type="match status" value="1"/>
</dbReference>
<feature type="domain" description="G" evidence="1">
    <location>
        <begin position="63"/>
        <end position="104"/>
    </location>
</feature>
<organism evidence="2 3">
    <name type="scientific">Humisphaera borealis</name>
    <dbReference type="NCBI Taxonomy" id="2807512"/>
    <lineage>
        <taxon>Bacteria</taxon>
        <taxon>Pseudomonadati</taxon>
        <taxon>Planctomycetota</taxon>
        <taxon>Phycisphaerae</taxon>
        <taxon>Tepidisphaerales</taxon>
        <taxon>Tepidisphaeraceae</taxon>
        <taxon>Humisphaera</taxon>
    </lineage>
</organism>
<dbReference type="Gene3D" id="3.40.50.300">
    <property type="entry name" value="P-loop containing nucleotide triphosphate hydrolases"/>
    <property type="match status" value="1"/>
</dbReference>
<keyword evidence="3" id="KW-1185">Reference proteome</keyword>
<dbReference type="InterPro" id="IPR027417">
    <property type="entry name" value="P-loop_NTPase"/>
</dbReference>